<keyword evidence="2" id="KW-0479">Metal-binding</keyword>
<keyword evidence="4" id="KW-0862">Zinc</keyword>
<dbReference type="InParanoid" id="A0A1D2V8T4"/>
<dbReference type="STRING" id="1344418.A0A1D2V8T4"/>
<dbReference type="PANTHER" id="PTHR11271">
    <property type="entry name" value="GUANINE DEAMINASE"/>
    <property type="match status" value="1"/>
</dbReference>
<dbReference type="SUPFAM" id="SSF51556">
    <property type="entry name" value="Metallo-dependent hydrolases"/>
    <property type="match status" value="1"/>
</dbReference>
<dbReference type="InterPro" id="IPR051607">
    <property type="entry name" value="Metallo-dep_hydrolases"/>
</dbReference>
<dbReference type="GO" id="GO:0046098">
    <property type="term" value="P:guanine metabolic process"/>
    <property type="evidence" value="ECO:0007669"/>
    <property type="project" value="TreeGrafter"/>
</dbReference>
<feature type="domain" description="Amidohydrolase-related" evidence="5">
    <location>
        <begin position="15"/>
        <end position="273"/>
    </location>
</feature>
<dbReference type="GeneID" id="30963017"/>
<organism evidence="6 7">
    <name type="scientific">Ascoidea rubescens DSM 1968</name>
    <dbReference type="NCBI Taxonomy" id="1344418"/>
    <lineage>
        <taxon>Eukaryota</taxon>
        <taxon>Fungi</taxon>
        <taxon>Dikarya</taxon>
        <taxon>Ascomycota</taxon>
        <taxon>Saccharomycotina</taxon>
        <taxon>Saccharomycetes</taxon>
        <taxon>Ascoideaceae</taxon>
        <taxon>Ascoidea</taxon>
    </lineage>
</organism>
<name>A0A1D2V8T4_9ASCO</name>
<dbReference type="GO" id="GO:0008892">
    <property type="term" value="F:guanine deaminase activity"/>
    <property type="evidence" value="ECO:0007669"/>
    <property type="project" value="TreeGrafter"/>
</dbReference>
<dbReference type="AlphaFoldDB" id="A0A1D2V8T4"/>
<dbReference type="PANTHER" id="PTHR11271:SF6">
    <property type="entry name" value="GUANINE DEAMINASE"/>
    <property type="match status" value="1"/>
</dbReference>
<comment type="cofactor">
    <cofactor evidence="1">
        <name>Zn(2+)</name>
        <dbReference type="ChEBI" id="CHEBI:29105"/>
    </cofactor>
</comment>
<dbReference type="OrthoDB" id="194468at2759"/>
<dbReference type="RefSeq" id="XP_020044160.1">
    <property type="nucleotide sequence ID" value="XM_020189381.1"/>
</dbReference>
<evidence type="ECO:0000256" key="2">
    <source>
        <dbReference type="ARBA" id="ARBA00022723"/>
    </source>
</evidence>
<keyword evidence="7" id="KW-1185">Reference proteome</keyword>
<dbReference type="Gene3D" id="2.30.40.10">
    <property type="entry name" value="Urease, subunit C, domain 1"/>
    <property type="match status" value="1"/>
</dbReference>
<evidence type="ECO:0000256" key="4">
    <source>
        <dbReference type="ARBA" id="ARBA00022833"/>
    </source>
</evidence>
<dbReference type="InterPro" id="IPR032466">
    <property type="entry name" value="Metal_Hydrolase"/>
</dbReference>
<dbReference type="GO" id="GO:0005829">
    <property type="term" value="C:cytosol"/>
    <property type="evidence" value="ECO:0007669"/>
    <property type="project" value="TreeGrafter"/>
</dbReference>
<accession>A0A1D2V8T4</accession>
<gene>
    <name evidence="6" type="ORF">ASCRUDRAFT_158256</name>
</gene>
<evidence type="ECO:0000259" key="5">
    <source>
        <dbReference type="Pfam" id="PF01979"/>
    </source>
</evidence>
<evidence type="ECO:0000256" key="3">
    <source>
        <dbReference type="ARBA" id="ARBA00022801"/>
    </source>
</evidence>
<feature type="non-terminal residue" evidence="6">
    <location>
        <position position="1"/>
    </location>
</feature>
<reference evidence="7" key="1">
    <citation type="submission" date="2016-05" db="EMBL/GenBank/DDBJ databases">
        <title>Comparative genomics of biotechnologically important yeasts.</title>
        <authorList>
            <consortium name="DOE Joint Genome Institute"/>
            <person name="Riley R."/>
            <person name="Haridas S."/>
            <person name="Wolfe K.H."/>
            <person name="Lopes M.R."/>
            <person name="Hittinger C.T."/>
            <person name="Goker M."/>
            <person name="Salamov A."/>
            <person name="Wisecaver J."/>
            <person name="Long T.M."/>
            <person name="Aerts A.L."/>
            <person name="Barry K."/>
            <person name="Choi C."/>
            <person name="Clum A."/>
            <person name="Coughlan A.Y."/>
            <person name="Deshpande S."/>
            <person name="Douglass A.P."/>
            <person name="Hanson S.J."/>
            <person name="Klenk H.-P."/>
            <person name="Labutti K."/>
            <person name="Lapidus A."/>
            <person name="Lindquist E."/>
            <person name="Lipzen A."/>
            <person name="Meier-Kolthoff J.P."/>
            <person name="Ohm R.A."/>
            <person name="Otillar R.P."/>
            <person name="Pangilinan J."/>
            <person name="Peng Y."/>
            <person name="Rokas A."/>
            <person name="Rosa C.A."/>
            <person name="Scheuner C."/>
            <person name="Sibirny A.A."/>
            <person name="Slot J.C."/>
            <person name="Stielow J.B."/>
            <person name="Sun H."/>
            <person name="Kurtzman C.P."/>
            <person name="Blackwell M."/>
            <person name="Grigoriev I.V."/>
            <person name="Jeffries T.W."/>
        </authorList>
    </citation>
    <scope>NUCLEOTIDE SEQUENCE [LARGE SCALE GENOMIC DNA]</scope>
    <source>
        <strain evidence="7">DSM 1968</strain>
    </source>
</reference>
<dbReference type="Pfam" id="PF01979">
    <property type="entry name" value="Amidohydro_1"/>
    <property type="match status" value="1"/>
</dbReference>
<sequence length="280" mass="31835">KHLNKIQNSISRTNKIEENIVLPIITPRFAPSCTSNLLNWLGDLSKKNDLHIQTHISENKNEIQWVKQLFPSSKNYTSVYDDHNLLTSKTVLAHAIHLNNDEKKLIKLKKSGISHCPISNSSITSGEARIRWLLDDSINVGLGTDVSGGFAPSILSTARHALLVSRHLSMKTFEEHDKLSVNDVLYLATLGGAKVLSLEELIGDFHVGKKWDCQLINLRERDSQVDIFSWQLPKYFHNKLEREFIGNDKEQATKWLFNGDDRNTTRVWVNGRLIIDKSSC</sequence>
<dbReference type="InterPro" id="IPR011059">
    <property type="entry name" value="Metal-dep_hydrolase_composite"/>
</dbReference>
<protein>
    <submittedName>
        <fullName evidence="6">Metallo-dependent hydrolase</fullName>
    </submittedName>
</protein>
<dbReference type="Gene3D" id="3.20.20.140">
    <property type="entry name" value="Metal-dependent hydrolases"/>
    <property type="match status" value="1"/>
</dbReference>
<dbReference type="GO" id="GO:0008270">
    <property type="term" value="F:zinc ion binding"/>
    <property type="evidence" value="ECO:0007669"/>
    <property type="project" value="TreeGrafter"/>
</dbReference>
<dbReference type="InterPro" id="IPR006680">
    <property type="entry name" value="Amidohydro-rel"/>
</dbReference>
<proteinExistence type="predicted"/>
<dbReference type="Proteomes" id="UP000095038">
    <property type="component" value="Unassembled WGS sequence"/>
</dbReference>
<dbReference type="EMBL" id="KV454502">
    <property type="protein sequence ID" value="ODV57853.1"/>
    <property type="molecule type" value="Genomic_DNA"/>
</dbReference>
<evidence type="ECO:0000313" key="6">
    <source>
        <dbReference type="EMBL" id="ODV57853.1"/>
    </source>
</evidence>
<evidence type="ECO:0000256" key="1">
    <source>
        <dbReference type="ARBA" id="ARBA00001947"/>
    </source>
</evidence>
<keyword evidence="3 6" id="KW-0378">Hydrolase</keyword>
<evidence type="ECO:0000313" key="7">
    <source>
        <dbReference type="Proteomes" id="UP000095038"/>
    </source>
</evidence>